<evidence type="ECO:0000313" key="2">
    <source>
        <dbReference type="EMBL" id="QVT81054.1"/>
    </source>
</evidence>
<feature type="region of interest" description="Disordered" evidence="1">
    <location>
        <begin position="40"/>
        <end position="95"/>
    </location>
</feature>
<reference evidence="2 3" key="1">
    <citation type="submission" date="2021-05" db="EMBL/GenBank/DDBJ databases">
        <title>Complete genome of Nocardioides aquaticus KCTC 9944T isolated from meromictic and hypersaline Ekho Lake, Antarctica.</title>
        <authorList>
            <person name="Hwang K."/>
            <person name="Kim K.M."/>
            <person name="Choe H."/>
        </authorList>
    </citation>
    <scope>NUCLEOTIDE SEQUENCE [LARGE SCALE GENOMIC DNA]</scope>
    <source>
        <strain evidence="2 3">KCTC 9944</strain>
    </source>
</reference>
<dbReference type="RefSeq" id="WP_214056489.1">
    <property type="nucleotide sequence ID" value="NZ_BAAAHS010000058.1"/>
</dbReference>
<name>A0ABX8EKJ9_9ACTN</name>
<dbReference type="EMBL" id="CP075371">
    <property type="protein sequence ID" value="QVT81054.1"/>
    <property type="molecule type" value="Genomic_DNA"/>
</dbReference>
<gene>
    <name evidence="2" type="ORF">ENKNEFLB_03460</name>
</gene>
<organism evidence="2 3">
    <name type="scientific">Nocardioides aquaticus</name>
    <dbReference type="NCBI Taxonomy" id="160826"/>
    <lineage>
        <taxon>Bacteria</taxon>
        <taxon>Bacillati</taxon>
        <taxon>Actinomycetota</taxon>
        <taxon>Actinomycetes</taxon>
        <taxon>Propionibacteriales</taxon>
        <taxon>Nocardioidaceae</taxon>
        <taxon>Nocardioides</taxon>
    </lineage>
</organism>
<sequence length="95" mass="9490">MSDDEQTRPPWRTRPTGLRWRRHGLAGGIAAGLLLAGGGAGYAAGSSTDGGERVPAVEQVEDAGPDQVPPGPPGGGPTGGVPDVPDATAEVLPRT</sequence>
<accession>A0ABX8EKJ9</accession>
<evidence type="ECO:0000256" key="1">
    <source>
        <dbReference type="SAM" id="MobiDB-lite"/>
    </source>
</evidence>
<dbReference type="Proteomes" id="UP000679307">
    <property type="component" value="Chromosome"/>
</dbReference>
<protein>
    <submittedName>
        <fullName evidence="2">Uncharacterized protein</fullName>
    </submittedName>
</protein>
<keyword evidence="3" id="KW-1185">Reference proteome</keyword>
<evidence type="ECO:0000313" key="3">
    <source>
        <dbReference type="Proteomes" id="UP000679307"/>
    </source>
</evidence>
<proteinExistence type="predicted"/>